<keyword evidence="7" id="KW-1003">Cell membrane</keyword>
<name>A0A9Q9YV76_CYPCA</name>
<dbReference type="InterPro" id="IPR011417">
    <property type="entry name" value="ANTH_dom"/>
</dbReference>
<dbReference type="GO" id="GO:0072583">
    <property type="term" value="P:clathrin-dependent endocytosis"/>
    <property type="evidence" value="ECO:0007669"/>
    <property type="project" value="InterPro"/>
</dbReference>
<comment type="subcellular location">
    <subcellularLocation>
        <location evidence="3">Cell membrane</location>
    </subcellularLocation>
    <subcellularLocation>
        <location evidence="2">Cytoplasmic vesicle</location>
        <location evidence="2">Clathrin-coated vesicle</location>
    </subcellularLocation>
    <subcellularLocation>
        <location evidence="4">Golgi apparatus</location>
    </subcellularLocation>
    <subcellularLocation>
        <location evidence="5">Membrane</location>
        <location evidence="5">Clathrin-coated pit</location>
    </subcellularLocation>
    <subcellularLocation>
        <location evidence="1">Nucleus</location>
    </subcellularLocation>
</comment>
<feature type="region of interest" description="Disordered" evidence="22">
    <location>
        <begin position="574"/>
        <end position="620"/>
    </location>
</feature>
<sequence>MSGQSITDRITAAQHSVTGSAVSKTVCKATTHEIMGPKKKHLDYLIHCTNEMNVNIPQLADSLFERTTNTSWVVIFKSLITTHHLMVYGNERFIQYLASRNTLFNLSNFLDKSGLQGYDMSTFIRRYSRYLNEKAVSYRQVAFDFTKVKRGVDGVMRTMNTEKLLKTIPIIQNQMDALLDFNVNANELTNGVINAAFMLLFKDSIRLFAAYNEGIINLLEKYFDMKKVQCKEGLDIYKKFLTRMTRISEFLKVAEQVGIDRGDIPDLSQFTVCAPSSLLDALEQHLASLEGKKVKDSTAASRASTLSNAVSSLANTGMSFTKVDEREKQAALEEEQARLKALKEQRLKELSKRPSFATTDTSPVSTTAACISTAPAIDLFSTPSCSNGALKMESDLFDLQTNFQSSMQPGPSVATAWGGYGAPQIPPPQSSGELHVDFESVFGTKAASSNSLDTDAGILKPTVAGSNQFSSQLPEKLVSDDLDSSLANLVGNLGIGNDTTKNDIHWNQPGEKKLTGGMNWQPKTAPSTTWNPVSMPPSIMSFPATTPTGMMGYGMPPQMPSMSMMTQPTMMYTQPVMRPSNPFGSVSSAQPSAASSPSSQSPLRAPGQDPFAQLSLKDFL</sequence>
<evidence type="ECO:0000256" key="11">
    <source>
        <dbReference type="ARBA" id="ARBA00022843"/>
    </source>
</evidence>
<keyword evidence="13" id="KW-0333">Golgi apparatus</keyword>
<dbReference type="FunFam" id="1.20.58.150:FF:000001">
    <property type="entry name" value="phosphatidylinositol-binding clathrin assembly protein-like isoform X1"/>
    <property type="match status" value="1"/>
</dbReference>
<protein>
    <recommendedName>
        <fullName evidence="20">Phosphatidylinositol-binding clathrin assembly protein</fullName>
    </recommendedName>
</protein>
<dbReference type="GO" id="GO:0005546">
    <property type="term" value="F:phosphatidylinositol-4,5-bisphosphate binding"/>
    <property type="evidence" value="ECO:0007669"/>
    <property type="project" value="TreeGrafter"/>
</dbReference>
<evidence type="ECO:0000256" key="17">
    <source>
        <dbReference type="ARBA" id="ARBA00023329"/>
    </source>
</evidence>
<keyword evidence="16" id="KW-0539">Nucleus</keyword>
<dbReference type="PANTHER" id="PTHR22951">
    <property type="entry name" value="CLATHRIN ASSEMBLY PROTEIN"/>
    <property type="match status" value="1"/>
</dbReference>
<dbReference type="GO" id="GO:0030136">
    <property type="term" value="C:clathrin-coated vesicle"/>
    <property type="evidence" value="ECO:0007669"/>
    <property type="project" value="UniProtKB-SubCell"/>
</dbReference>
<dbReference type="AlphaFoldDB" id="A0A9Q9YV76"/>
<evidence type="ECO:0000256" key="8">
    <source>
        <dbReference type="ARBA" id="ARBA00022499"/>
    </source>
</evidence>
<dbReference type="GO" id="GO:0032050">
    <property type="term" value="F:clathrin heavy chain binding"/>
    <property type="evidence" value="ECO:0007669"/>
    <property type="project" value="TreeGrafter"/>
</dbReference>
<comment type="similarity">
    <text evidence="6">Belongs to the PICALM/SNAP91 family.</text>
</comment>
<feature type="compositionally biased region" description="Low complexity" evidence="22">
    <location>
        <begin position="587"/>
        <end position="602"/>
    </location>
</feature>
<dbReference type="GO" id="GO:0016185">
    <property type="term" value="P:synaptic vesicle budding from presynaptic endocytic zone membrane"/>
    <property type="evidence" value="ECO:0007669"/>
    <property type="project" value="TreeGrafter"/>
</dbReference>
<comment type="function">
    <text evidence="18">Cytoplasmic adapter protein that plays a critical role in clathrin-mediated endocytosis which is important in processes such as internalization of cell receptors, synaptic transmission or removal of apoptotic cells. Recruits AP-2 and attaches clathrin triskelions to the cytoplasmic side of plasma membrane leading to clathrin-coated vesicles (CCVs) assembly. Furthermore, regulates clathrin-coated vesicle size and maturation by directly sensing and driving membrane curvature. In addition to binding to clathrin, mediates the endocytosis of small R-SNARES (Soluble NSF Attachment Protein REceptors) between plasma membranes and endosomes including VAMP2, VAMP3, VAMP4, VAMP7 or VAMP8. In turn, PICALM-dependent SNARE endocytosis is required for the formation and maturation of autophagic precursors. Modulates thereby autophagy and the turnover of autophagy substrates such as MAPT/TAU or amyloid precursor protein cleaved C-terminal fragment (APP-CTF).</text>
</comment>
<proteinExistence type="inferred from homology"/>
<dbReference type="GO" id="GO:0005794">
    <property type="term" value="C:Golgi apparatus"/>
    <property type="evidence" value="ECO:0007669"/>
    <property type="project" value="UniProtKB-SubCell"/>
</dbReference>
<evidence type="ECO:0000256" key="21">
    <source>
        <dbReference type="SAM" id="Coils"/>
    </source>
</evidence>
<dbReference type="FunFam" id="1.25.40.90:FF:000001">
    <property type="entry name" value="phosphatidylinositol-binding clathrin assembly protein-like isoform X1"/>
    <property type="match status" value="1"/>
</dbReference>
<feature type="domain" description="ENTH" evidence="23">
    <location>
        <begin position="14"/>
        <end position="145"/>
    </location>
</feature>
<dbReference type="GO" id="GO:0098894">
    <property type="term" value="C:extrinsic component of presynaptic endocytic zone membrane"/>
    <property type="evidence" value="ECO:0007669"/>
    <property type="project" value="TreeGrafter"/>
</dbReference>
<evidence type="ECO:0000256" key="20">
    <source>
        <dbReference type="ARBA" id="ARBA00068054"/>
    </source>
</evidence>
<evidence type="ECO:0000256" key="3">
    <source>
        <dbReference type="ARBA" id="ARBA00004236"/>
    </source>
</evidence>
<dbReference type="GO" id="GO:0048268">
    <property type="term" value="P:clathrin coat assembly"/>
    <property type="evidence" value="ECO:0007669"/>
    <property type="project" value="InterPro"/>
</dbReference>
<evidence type="ECO:0000256" key="7">
    <source>
        <dbReference type="ARBA" id="ARBA00022475"/>
    </source>
</evidence>
<dbReference type="GO" id="GO:0005545">
    <property type="term" value="F:1-phosphatidylinositol binding"/>
    <property type="evidence" value="ECO:0007669"/>
    <property type="project" value="TreeGrafter"/>
</dbReference>
<evidence type="ECO:0000256" key="18">
    <source>
        <dbReference type="ARBA" id="ARBA00055144"/>
    </source>
</evidence>
<evidence type="ECO:0000259" key="23">
    <source>
        <dbReference type="PROSITE" id="PS50942"/>
    </source>
</evidence>
<evidence type="ECO:0000256" key="10">
    <source>
        <dbReference type="ARBA" id="ARBA00022583"/>
    </source>
</evidence>
<dbReference type="GO" id="GO:0005905">
    <property type="term" value="C:clathrin-coated pit"/>
    <property type="evidence" value="ECO:0007669"/>
    <property type="project" value="UniProtKB-SubCell"/>
</dbReference>
<evidence type="ECO:0000256" key="2">
    <source>
        <dbReference type="ARBA" id="ARBA00004132"/>
    </source>
</evidence>
<evidence type="ECO:0000256" key="15">
    <source>
        <dbReference type="ARBA" id="ARBA00023176"/>
    </source>
</evidence>
<dbReference type="PROSITE" id="PS50942">
    <property type="entry name" value="ENTH"/>
    <property type="match status" value="1"/>
</dbReference>
<evidence type="ECO:0000256" key="6">
    <source>
        <dbReference type="ARBA" id="ARBA00008011"/>
    </source>
</evidence>
<dbReference type="PANTHER" id="PTHR22951:SF16">
    <property type="entry name" value="PHOSPHATIDYLINOSITOL-BINDING CLATHRIN ASSEMBLY PROTEIN"/>
    <property type="match status" value="1"/>
</dbReference>
<evidence type="ECO:0000256" key="13">
    <source>
        <dbReference type="ARBA" id="ARBA00023034"/>
    </source>
</evidence>
<dbReference type="Proteomes" id="UP001155660">
    <property type="component" value="Chromosome A15"/>
</dbReference>
<dbReference type="GO" id="GO:0008021">
    <property type="term" value="C:synaptic vesicle"/>
    <property type="evidence" value="ECO:0007669"/>
    <property type="project" value="TreeGrafter"/>
</dbReference>
<dbReference type="RefSeq" id="XP_042627014.1">
    <property type="nucleotide sequence ID" value="XM_042771080.1"/>
</dbReference>
<keyword evidence="11" id="KW-0832">Ubl conjugation</keyword>
<evidence type="ECO:0000256" key="5">
    <source>
        <dbReference type="ARBA" id="ARBA00004600"/>
    </source>
</evidence>
<keyword evidence="8" id="KW-1017">Isopeptide bond</keyword>
<keyword evidence="10" id="KW-0254">Endocytosis</keyword>
<evidence type="ECO:0000256" key="14">
    <source>
        <dbReference type="ARBA" id="ARBA00023136"/>
    </source>
</evidence>
<evidence type="ECO:0000256" key="4">
    <source>
        <dbReference type="ARBA" id="ARBA00004555"/>
    </source>
</evidence>
<evidence type="ECO:0000256" key="19">
    <source>
        <dbReference type="ARBA" id="ARBA00061829"/>
    </source>
</evidence>
<evidence type="ECO:0000256" key="12">
    <source>
        <dbReference type="ARBA" id="ARBA00022990"/>
    </source>
</evidence>
<evidence type="ECO:0000313" key="24">
    <source>
        <dbReference type="RefSeq" id="XP_042627014.1"/>
    </source>
</evidence>
<keyword evidence="17" id="KW-0968">Cytoplasmic vesicle</keyword>
<accession>A0A9Q9YV76</accession>
<organism evidence="24">
    <name type="scientific">Cyprinus carpio</name>
    <name type="common">Common carp</name>
    <dbReference type="NCBI Taxonomy" id="7962"/>
    <lineage>
        <taxon>Eukaryota</taxon>
        <taxon>Metazoa</taxon>
        <taxon>Chordata</taxon>
        <taxon>Craniata</taxon>
        <taxon>Vertebrata</taxon>
        <taxon>Euteleostomi</taxon>
        <taxon>Actinopterygii</taxon>
        <taxon>Neopterygii</taxon>
        <taxon>Teleostei</taxon>
        <taxon>Ostariophysi</taxon>
        <taxon>Cypriniformes</taxon>
        <taxon>Cyprinidae</taxon>
        <taxon>Cyprininae</taxon>
        <taxon>Cyprinus</taxon>
    </lineage>
</organism>
<dbReference type="GO" id="GO:0005634">
    <property type="term" value="C:nucleus"/>
    <property type="evidence" value="ECO:0007669"/>
    <property type="project" value="UniProtKB-SubCell"/>
</dbReference>
<dbReference type="GeneID" id="109086143"/>
<keyword evidence="21" id="KW-0175">Coiled coil</keyword>
<gene>
    <name evidence="24" type="primary">LOC109086143</name>
</gene>
<dbReference type="InterPro" id="IPR045192">
    <property type="entry name" value="AP180-like"/>
</dbReference>
<keyword evidence="9" id="KW-0597">Phosphoprotein</keyword>
<reference evidence="24" key="1">
    <citation type="submission" date="2025-08" db="UniProtKB">
        <authorList>
            <consortium name="RefSeq"/>
        </authorList>
    </citation>
    <scope>IDENTIFICATION</scope>
    <source>
        <tissue evidence="24">Muscle</tissue>
    </source>
</reference>
<dbReference type="CDD" id="cd16985">
    <property type="entry name" value="ANTH_N_AP180"/>
    <property type="match status" value="1"/>
</dbReference>
<dbReference type="GO" id="GO:0000149">
    <property type="term" value="F:SNARE binding"/>
    <property type="evidence" value="ECO:0007669"/>
    <property type="project" value="TreeGrafter"/>
</dbReference>
<dbReference type="InterPro" id="IPR013809">
    <property type="entry name" value="ENTH"/>
</dbReference>
<evidence type="ECO:0000256" key="22">
    <source>
        <dbReference type="SAM" id="MobiDB-lite"/>
    </source>
</evidence>
<keyword evidence="14" id="KW-0472">Membrane</keyword>
<keyword evidence="15" id="KW-0168">Coated pit</keyword>
<dbReference type="SMART" id="SM00273">
    <property type="entry name" value="ENTH"/>
    <property type="match status" value="1"/>
</dbReference>
<feature type="coiled-coil region" evidence="21">
    <location>
        <begin position="325"/>
        <end position="352"/>
    </location>
</feature>
<comment type="subunit">
    <text evidence="19">Binds to clathrin; involves primarily the C-terminal sequences, but the full-length protein is required for full binding capacity. Binds phosphatidylinositol 4,5- bisphosphate. Interacts with PIMREG; this interaction may change the subcellular location into the nucleus. Interacts with AP2A1 (via its alpha-appendage domain). Interacts (via N-terminus) with VAMP2; VAMP3; VAMP7 and VAMP8 (Via N-terminus). Interacts with LC3/MAP1LC3A.</text>
</comment>
<dbReference type="Pfam" id="PF07651">
    <property type="entry name" value="ANTH"/>
    <property type="match status" value="1"/>
</dbReference>
<evidence type="ECO:0000256" key="9">
    <source>
        <dbReference type="ARBA" id="ARBA00022553"/>
    </source>
</evidence>
<keyword evidence="12" id="KW-0007">Acetylation</keyword>
<evidence type="ECO:0000256" key="16">
    <source>
        <dbReference type="ARBA" id="ARBA00023242"/>
    </source>
</evidence>
<evidence type="ECO:0000256" key="1">
    <source>
        <dbReference type="ARBA" id="ARBA00004123"/>
    </source>
</evidence>